<dbReference type="InterPro" id="IPR036920">
    <property type="entry name" value="Ribosomal_uL16_sf"/>
</dbReference>
<dbReference type="GO" id="GO:0006412">
    <property type="term" value="P:translation"/>
    <property type="evidence" value="ECO:0007669"/>
    <property type="project" value="UniProtKB-UniRule"/>
</dbReference>
<evidence type="ECO:0000256" key="7">
    <source>
        <dbReference type="RuleBase" id="RU004413"/>
    </source>
</evidence>
<dbReference type="SUPFAM" id="SSF54686">
    <property type="entry name" value="Ribosomal protein L16p/L10e"/>
    <property type="match status" value="1"/>
</dbReference>
<dbReference type="InterPro" id="IPR000114">
    <property type="entry name" value="Ribosomal_uL16_bact-type"/>
</dbReference>
<dbReference type="Proteomes" id="UP000034487">
    <property type="component" value="Unassembled WGS sequence"/>
</dbReference>
<dbReference type="AlphaFoldDB" id="A0A0G1TFH7"/>
<keyword evidence="6 8" id="KW-0699">rRNA-binding</keyword>
<evidence type="ECO:0000313" key="10">
    <source>
        <dbReference type="Proteomes" id="UP000034487"/>
    </source>
</evidence>
<comment type="caution">
    <text evidence="9">The sequence shown here is derived from an EMBL/GenBank/DDBJ whole genome shotgun (WGS) entry which is preliminary data.</text>
</comment>
<protein>
    <recommendedName>
        <fullName evidence="5 6">Large ribosomal subunit protein uL16</fullName>
    </recommendedName>
</protein>
<proteinExistence type="inferred from homology"/>
<dbReference type="FunFam" id="3.90.1170.10:FF:000001">
    <property type="entry name" value="50S ribosomal protein L16"/>
    <property type="match status" value="1"/>
</dbReference>
<comment type="similarity">
    <text evidence="1 6 7">Belongs to the universal ribosomal protein uL16 family.</text>
</comment>
<keyword evidence="3 6" id="KW-0689">Ribosomal protein</keyword>
<evidence type="ECO:0000256" key="5">
    <source>
        <dbReference type="ARBA" id="ARBA00035198"/>
    </source>
</evidence>
<dbReference type="PATRIC" id="fig|1618335.3.peg.151"/>
<dbReference type="CDD" id="cd01433">
    <property type="entry name" value="Ribosomal_L16_L10e"/>
    <property type="match status" value="1"/>
</dbReference>
<keyword evidence="4 6" id="KW-0687">Ribonucleoprotein</keyword>
<comment type="subunit">
    <text evidence="6 8">Part of the 50S ribosomal subunit.</text>
</comment>
<sequence length="135" mass="14963">MLLPRKLKHRKVFKGTYAGPATRGTELEFGDFGLKTIERGWLSSRQIESSRRAMTRYVKRGGKIWIRIFPHKPVTAKPAEVGMGGGKGGLDHFVAVVKPGTILFEMSGVEEAIADEAMRLAAHKLPVKTKFVKNS</sequence>
<evidence type="ECO:0000256" key="1">
    <source>
        <dbReference type="ARBA" id="ARBA00008931"/>
    </source>
</evidence>
<evidence type="ECO:0000256" key="2">
    <source>
        <dbReference type="ARBA" id="ARBA00022555"/>
    </source>
</evidence>
<dbReference type="InterPro" id="IPR020798">
    <property type="entry name" value="Ribosomal_uL16_CS"/>
</dbReference>
<keyword evidence="2 6" id="KW-0820">tRNA-binding</keyword>
<dbReference type="GO" id="GO:1990904">
    <property type="term" value="C:ribonucleoprotein complex"/>
    <property type="evidence" value="ECO:0007669"/>
    <property type="project" value="UniProtKB-KW"/>
</dbReference>
<evidence type="ECO:0000256" key="8">
    <source>
        <dbReference type="RuleBase" id="RU004414"/>
    </source>
</evidence>
<comment type="function">
    <text evidence="6 8">Binds 23S rRNA and is also seen to make contacts with the A and possibly P site tRNAs.</text>
</comment>
<evidence type="ECO:0000256" key="4">
    <source>
        <dbReference type="ARBA" id="ARBA00023274"/>
    </source>
</evidence>
<dbReference type="Pfam" id="PF00252">
    <property type="entry name" value="Ribosomal_L16"/>
    <property type="match status" value="1"/>
</dbReference>
<dbReference type="GO" id="GO:0005840">
    <property type="term" value="C:ribosome"/>
    <property type="evidence" value="ECO:0007669"/>
    <property type="project" value="UniProtKB-KW"/>
</dbReference>
<dbReference type="PANTHER" id="PTHR12220">
    <property type="entry name" value="50S/60S RIBOSOMAL PROTEIN L16"/>
    <property type="match status" value="1"/>
</dbReference>
<name>A0A0G1TFH7_9BACT</name>
<dbReference type="GO" id="GO:0003735">
    <property type="term" value="F:structural constituent of ribosome"/>
    <property type="evidence" value="ECO:0007669"/>
    <property type="project" value="InterPro"/>
</dbReference>
<evidence type="ECO:0000313" key="9">
    <source>
        <dbReference type="EMBL" id="KKU44165.1"/>
    </source>
</evidence>
<accession>A0A0G1TFH7</accession>
<keyword evidence="6 8" id="KW-0694">RNA-binding</keyword>
<dbReference type="InterPro" id="IPR016180">
    <property type="entry name" value="Ribosomal_uL16_dom"/>
</dbReference>
<evidence type="ECO:0000256" key="3">
    <source>
        <dbReference type="ARBA" id="ARBA00022980"/>
    </source>
</evidence>
<dbReference type="HAMAP" id="MF_01342">
    <property type="entry name" value="Ribosomal_uL16"/>
    <property type="match status" value="1"/>
</dbReference>
<dbReference type="PANTHER" id="PTHR12220:SF13">
    <property type="entry name" value="LARGE RIBOSOMAL SUBUNIT PROTEIN UL16M"/>
    <property type="match status" value="1"/>
</dbReference>
<gene>
    <name evidence="6" type="primary">rplP</name>
    <name evidence="9" type="ORF">UX60_C0010G0004</name>
</gene>
<dbReference type="InterPro" id="IPR047873">
    <property type="entry name" value="Ribosomal_uL16"/>
</dbReference>
<dbReference type="GO" id="GO:0000049">
    <property type="term" value="F:tRNA binding"/>
    <property type="evidence" value="ECO:0007669"/>
    <property type="project" value="UniProtKB-KW"/>
</dbReference>
<dbReference type="PRINTS" id="PR00060">
    <property type="entry name" value="RIBOSOMALL16"/>
</dbReference>
<dbReference type="Gene3D" id="3.90.1170.10">
    <property type="entry name" value="Ribosomal protein L10e/L16"/>
    <property type="match status" value="1"/>
</dbReference>
<dbReference type="EMBL" id="LCMV01000010">
    <property type="protein sequence ID" value="KKU44165.1"/>
    <property type="molecule type" value="Genomic_DNA"/>
</dbReference>
<dbReference type="GO" id="GO:0019843">
    <property type="term" value="F:rRNA binding"/>
    <property type="evidence" value="ECO:0007669"/>
    <property type="project" value="UniProtKB-UniRule"/>
</dbReference>
<dbReference type="NCBIfam" id="TIGR01164">
    <property type="entry name" value="rplP_bact"/>
    <property type="match status" value="1"/>
</dbReference>
<evidence type="ECO:0000256" key="6">
    <source>
        <dbReference type="HAMAP-Rule" id="MF_01342"/>
    </source>
</evidence>
<dbReference type="PROSITE" id="PS00586">
    <property type="entry name" value="RIBOSOMAL_L16_1"/>
    <property type="match status" value="1"/>
</dbReference>
<organism evidence="9 10">
    <name type="scientific">Berkelbacteria bacterium GW2011_GWA2_46_7</name>
    <dbReference type="NCBI Taxonomy" id="1618335"/>
    <lineage>
        <taxon>Bacteria</taxon>
        <taxon>Candidatus Berkelbacteria</taxon>
    </lineage>
</organism>
<reference evidence="9 10" key="1">
    <citation type="journal article" date="2015" name="Nature">
        <title>rRNA introns, odd ribosomes, and small enigmatic genomes across a large radiation of phyla.</title>
        <authorList>
            <person name="Brown C.T."/>
            <person name="Hug L.A."/>
            <person name="Thomas B.C."/>
            <person name="Sharon I."/>
            <person name="Castelle C.J."/>
            <person name="Singh A."/>
            <person name="Wilkins M.J."/>
            <person name="Williams K.H."/>
            <person name="Banfield J.F."/>
        </authorList>
    </citation>
    <scope>NUCLEOTIDE SEQUENCE [LARGE SCALE GENOMIC DNA]</scope>
</reference>